<gene>
    <name evidence="1" type="ORF">PVT68_07060</name>
</gene>
<protein>
    <submittedName>
        <fullName evidence="1">Uncharacterized protein</fullName>
    </submittedName>
</protein>
<name>A0ABY8NHX0_9GAMM</name>
<dbReference type="RefSeq" id="WP_280321996.1">
    <property type="nucleotide sequence ID" value="NZ_CP118605.1"/>
</dbReference>
<dbReference type="Proteomes" id="UP001236500">
    <property type="component" value="Chromosome"/>
</dbReference>
<reference evidence="1 2" key="1">
    <citation type="submission" date="2023-02" db="EMBL/GenBank/DDBJ databases">
        <title>Description and genomic characterization of Microbulbifer bruguierae sp. nov., isolated from the sediment of mangrove plant Bruguiera sexangula.</title>
        <authorList>
            <person name="Long M."/>
        </authorList>
    </citation>
    <scope>NUCLEOTIDE SEQUENCE [LARGE SCALE GENOMIC DNA]</scope>
    <source>
        <strain evidence="1 2">H12</strain>
    </source>
</reference>
<accession>A0ABY8NHX0</accession>
<organism evidence="1 2">
    <name type="scientific">Microbulbifer bruguierae</name>
    <dbReference type="NCBI Taxonomy" id="3029061"/>
    <lineage>
        <taxon>Bacteria</taxon>
        <taxon>Pseudomonadati</taxon>
        <taxon>Pseudomonadota</taxon>
        <taxon>Gammaproteobacteria</taxon>
        <taxon>Cellvibrionales</taxon>
        <taxon>Microbulbiferaceae</taxon>
        <taxon>Microbulbifer</taxon>
    </lineage>
</organism>
<proteinExistence type="predicted"/>
<evidence type="ECO:0000313" key="2">
    <source>
        <dbReference type="Proteomes" id="UP001236500"/>
    </source>
</evidence>
<keyword evidence="2" id="KW-1185">Reference proteome</keyword>
<sequence length="47" mass="5083">MVRILLRNSTPSMGIYTHADTAVANSPPQLAEKRRSLISISALASED</sequence>
<evidence type="ECO:0000313" key="1">
    <source>
        <dbReference type="EMBL" id="WGL18050.1"/>
    </source>
</evidence>
<dbReference type="EMBL" id="CP118605">
    <property type="protein sequence ID" value="WGL18050.1"/>
    <property type="molecule type" value="Genomic_DNA"/>
</dbReference>